<evidence type="ECO:0000259" key="1">
    <source>
        <dbReference type="PROSITE" id="PS50851"/>
    </source>
</evidence>
<accession>A0A919IDY5</accession>
<dbReference type="GO" id="GO:0006935">
    <property type="term" value="P:chemotaxis"/>
    <property type="evidence" value="ECO:0007669"/>
    <property type="project" value="InterPro"/>
</dbReference>
<protein>
    <recommendedName>
        <fullName evidence="1">CheW-like domain-containing protein</fullName>
    </recommendedName>
</protein>
<evidence type="ECO:0000313" key="2">
    <source>
        <dbReference type="EMBL" id="GID62606.1"/>
    </source>
</evidence>
<organism evidence="2 3">
    <name type="scientific">Actinoplanes cyaneus</name>
    <dbReference type="NCBI Taxonomy" id="52696"/>
    <lineage>
        <taxon>Bacteria</taxon>
        <taxon>Bacillati</taxon>
        <taxon>Actinomycetota</taxon>
        <taxon>Actinomycetes</taxon>
        <taxon>Micromonosporales</taxon>
        <taxon>Micromonosporaceae</taxon>
        <taxon>Actinoplanes</taxon>
    </lineage>
</organism>
<dbReference type="Proteomes" id="UP000619479">
    <property type="component" value="Unassembled WGS sequence"/>
</dbReference>
<feature type="domain" description="CheW-like" evidence="1">
    <location>
        <begin position="31"/>
        <end position="166"/>
    </location>
</feature>
<name>A0A919IDY5_9ACTN</name>
<reference evidence="2" key="1">
    <citation type="submission" date="2021-01" db="EMBL/GenBank/DDBJ databases">
        <title>Whole genome shotgun sequence of Actinoplanes cyaneus NBRC 14990.</title>
        <authorList>
            <person name="Komaki H."/>
            <person name="Tamura T."/>
        </authorList>
    </citation>
    <scope>NUCLEOTIDE SEQUENCE</scope>
    <source>
        <strain evidence="2">NBRC 14990</strain>
    </source>
</reference>
<dbReference type="PROSITE" id="PS50851">
    <property type="entry name" value="CHEW"/>
    <property type="match status" value="1"/>
</dbReference>
<proteinExistence type="predicted"/>
<gene>
    <name evidence="2" type="ORF">Acy02nite_04870</name>
</gene>
<dbReference type="RefSeq" id="WP_203738074.1">
    <property type="nucleotide sequence ID" value="NZ_BAAAUC010000029.1"/>
</dbReference>
<dbReference type="SUPFAM" id="SSF50341">
    <property type="entry name" value="CheW-like"/>
    <property type="match status" value="1"/>
</dbReference>
<comment type="caution">
    <text evidence="2">The sequence shown here is derived from an EMBL/GenBank/DDBJ whole genome shotgun (WGS) entry which is preliminary data.</text>
</comment>
<dbReference type="InterPro" id="IPR036061">
    <property type="entry name" value="CheW-like_dom_sf"/>
</dbReference>
<dbReference type="Gene3D" id="2.40.50.180">
    <property type="entry name" value="CheA-289, Domain 4"/>
    <property type="match status" value="1"/>
</dbReference>
<dbReference type="EMBL" id="BOMH01000002">
    <property type="protein sequence ID" value="GID62606.1"/>
    <property type="molecule type" value="Genomic_DNA"/>
</dbReference>
<evidence type="ECO:0000313" key="3">
    <source>
        <dbReference type="Proteomes" id="UP000619479"/>
    </source>
</evidence>
<dbReference type="AlphaFoldDB" id="A0A919IDY5"/>
<dbReference type="InterPro" id="IPR002545">
    <property type="entry name" value="CheW-lke_dom"/>
</dbReference>
<sequence>MTDRIRSRVERLRADFDHSFSVPLRTLDDDSVELLAVGAGGRPYAMRLSQTSGLYPDRPVTPLPTSVPALRGLAGFANVVVPVYDLAALLGHPIADEPRWLVLAAGTPPLALAFHQLDNHVRVPAADVVAGSGAAEPRGCLRGMVRLPGGDRPLVDVPATRALAHRMAGHDHTEGTT</sequence>
<dbReference type="GO" id="GO:0007165">
    <property type="term" value="P:signal transduction"/>
    <property type="evidence" value="ECO:0007669"/>
    <property type="project" value="InterPro"/>
</dbReference>
<keyword evidence="3" id="KW-1185">Reference proteome</keyword>
<dbReference type="Pfam" id="PF01584">
    <property type="entry name" value="CheW"/>
    <property type="match status" value="1"/>
</dbReference>